<dbReference type="AlphaFoldDB" id="A0A318IYK3"/>
<proteinExistence type="predicted"/>
<keyword evidence="2" id="KW-1185">Reference proteome</keyword>
<dbReference type="Proteomes" id="UP000248395">
    <property type="component" value="Unassembled WGS sequence"/>
</dbReference>
<comment type="caution">
    <text evidence="1">The sequence shown here is derived from an EMBL/GenBank/DDBJ whole genome shotgun (WGS) entry which is preliminary data.</text>
</comment>
<name>A0A318IYK3_9NEIS</name>
<accession>A0A318IYK3</accession>
<evidence type="ECO:0000313" key="1">
    <source>
        <dbReference type="EMBL" id="PXX41336.1"/>
    </source>
</evidence>
<sequence>MENTLDIDNLDLTTLEMLYHMHQLDGVAVVGDPAHAFATYHADKKALYIFAESPDRVHMVAHQTDSLFWVLKSAQEEGASFNVCGDKVICVVSDVVAEGVSYADAALRAILKYKQIHSPAA</sequence>
<dbReference type="EMBL" id="QJKC01000025">
    <property type="protein sequence ID" value="PXX41336.1"/>
    <property type="molecule type" value="Genomic_DNA"/>
</dbReference>
<evidence type="ECO:0000313" key="2">
    <source>
        <dbReference type="Proteomes" id="UP000248395"/>
    </source>
</evidence>
<reference evidence="1 2" key="1">
    <citation type="submission" date="2018-05" db="EMBL/GenBank/DDBJ databases">
        <title>Genomic Encyclopedia of Type Strains, Phase IV (KMG-IV): sequencing the most valuable type-strain genomes for metagenomic binning, comparative biology and taxonomic classification.</title>
        <authorList>
            <person name="Goeker M."/>
        </authorList>
    </citation>
    <scope>NUCLEOTIDE SEQUENCE [LARGE SCALE GENOMIC DNA]</scope>
    <source>
        <strain evidence="1 2">DSM 25134</strain>
    </source>
</reference>
<protein>
    <submittedName>
        <fullName evidence="1">Uncharacterized protein</fullName>
    </submittedName>
</protein>
<gene>
    <name evidence="1" type="ORF">DFR38_12521</name>
</gene>
<organism evidence="1 2">
    <name type="scientific">Aquitalea magnusonii</name>
    <dbReference type="NCBI Taxonomy" id="332411"/>
    <lineage>
        <taxon>Bacteria</taxon>
        <taxon>Pseudomonadati</taxon>
        <taxon>Pseudomonadota</taxon>
        <taxon>Betaproteobacteria</taxon>
        <taxon>Neisseriales</taxon>
        <taxon>Chromobacteriaceae</taxon>
        <taxon>Aquitalea</taxon>
    </lineage>
</organism>